<dbReference type="Pfam" id="PF00226">
    <property type="entry name" value="DnaJ"/>
    <property type="match status" value="1"/>
</dbReference>
<keyword evidence="9" id="KW-1185">Reference proteome</keyword>
<dbReference type="InterPro" id="IPR001623">
    <property type="entry name" value="DnaJ_domain"/>
</dbReference>
<dbReference type="PROSITE" id="PS50076">
    <property type="entry name" value="DNAJ_2"/>
    <property type="match status" value="1"/>
</dbReference>
<keyword evidence="3" id="KW-0677">Repeat</keyword>
<dbReference type="PANTHER" id="PTHR43096:SF10">
    <property type="entry name" value="CHAPERONE PROTEIN DNAJ A6, CHLOROPLASTIC"/>
    <property type="match status" value="1"/>
</dbReference>
<dbReference type="PANTHER" id="PTHR43096">
    <property type="entry name" value="DNAJ HOMOLOG 1, MITOCHONDRIAL-RELATED"/>
    <property type="match status" value="1"/>
</dbReference>
<evidence type="ECO:0000313" key="9">
    <source>
        <dbReference type="Proteomes" id="UP000622707"/>
    </source>
</evidence>
<evidence type="ECO:0000313" key="8">
    <source>
        <dbReference type="EMBL" id="MBL0426624.1"/>
    </source>
</evidence>
<gene>
    <name evidence="8" type="ORF">JI746_16030</name>
</gene>
<dbReference type="SUPFAM" id="SSF49493">
    <property type="entry name" value="HSP40/DnaJ peptide-binding domain"/>
    <property type="match status" value="1"/>
</dbReference>
<dbReference type="EMBL" id="JAEQND010000008">
    <property type="protein sequence ID" value="MBL0426624.1"/>
    <property type="molecule type" value="Genomic_DNA"/>
</dbReference>
<dbReference type="InterPro" id="IPR036410">
    <property type="entry name" value="HSP_DnaJ_Cys-rich_dom_sf"/>
</dbReference>
<dbReference type="SUPFAM" id="SSF46565">
    <property type="entry name" value="Chaperone J-domain"/>
    <property type="match status" value="1"/>
</dbReference>
<keyword evidence="2" id="KW-0479">Metal-binding</keyword>
<keyword evidence="5" id="KW-0862">Zinc</keyword>
<keyword evidence="4" id="KW-0863">Zinc-finger</keyword>
<dbReference type="InterPro" id="IPR001305">
    <property type="entry name" value="HSP_DnaJ_Cys-rich_dom"/>
</dbReference>
<dbReference type="SUPFAM" id="SSF57938">
    <property type="entry name" value="DnaJ/Hsp40 cysteine-rich domain"/>
    <property type="match status" value="1"/>
</dbReference>
<proteinExistence type="predicted"/>
<dbReference type="InterPro" id="IPR008971">
    <property type="entry name" value="HSP40/DnaJ_pept-bd"/>
</dbReference>
<evidence type="ECO:0000256" key="3">
    <source>
        <dbReference type="ARBA" id="ARBA00022737"/>
    </source>
</evidence>
<evidence type="ECO:0000256" key="5">
    <source>
        <dbReference type="ARBA" id="ARBA00022833"/>
    </source>
</evidence>
<dbReference type="Pfam" id="PF01556">
    <property type="entry name" value="DnaJ_C"/>
    <property type="match status" value="1"/>
</dbReference>
<dbReference type="InterPro" id="IPR002939">
    <property type="entry name" value="DnaJ_C"/>
</dbReference>
<protein>
    <submittedName>
        <fullName evidence="8">J domain-containing protein</fullName>
    </submittedName>
</protein>
<dbReference type="CDD" id="cd06257">
    <property type="entry name" value="DnaJ"/>
    <property type="match status" value="1"/>
</dbReference>
<dbReference type="Proteomes" id="UP000622707">
    <property type="component" value="Unassembled WGS sequence"/>
</dbReference>
<evidence type="ECO:0000259" key="7">
    <source>
        <dbReference type="PROSITE" id="PS50076"/>
    </source>
</evidence>
<reference evidence="8 9" key="1">
    <citation type="journal article" date="2017" name="Int. J. Syst. Evol. Microbiol.">
        <title>Ramlibacter alkalitolerans sp. nov., alkali-tolerant bacterium isolated from soil of ginseng.</title>
        <authorList>
            <person name="Lee D.H."/>
            <person name="Cha C.J."/>
        </authorList>
    </citation>
    <scope>NUCLEOTIDE SEQUENCE [LARGE SCALE GENOMIC DNA]</scope>
    <source>
        <strain evidence="8 9">KACC 19305</strain>
    </source>
</reference>
<comment type="caution">
    <text evidence="8">The sequence shown here is derived from an EMBL/GenBank/DDBJ whole genome shotgun (WGS) entry which is preliminary data.</text>
</comment>
<dbReference type="Gene3D" id="2.10.230.10">
    <property type="entry name" value="Heat shock protein DnaJ, cysteine-rich domain"/>
    <property type="match status" value="1"/>
</dbReference>
<accession>A0ABS1JQR8</accession>
<evidence type="ECO:0000256" key="4">
    <source>
        <dbReference type="ARBA" id="ARBA00022771"/>
    </source>
</evidence>
<sequence length="354" mass="38595">MNVEDSYRELGLTPDSTDAEVKAAWRRMAARWHPDRNGSPHALRKIQRINRALEEIRRFRASGFGPVTESGFPFDAGAAPQARSAPERTLQHTVRLTLEEALAGCIKDLEGEVVEDCIACGASGWHKHATECSECAGTGQVRQALWFSWVSPLVQCKACEGSGAVRHACALCGGSGKAAARRYRCRARIPAGVRAGDLLHVSARLQGPQASEKVALQVRVELLPHAFFTLDADGTVRCELPVDGFAWVANRWIEVPTPAGLQQMRLKRGYHTYRIKGQGFPGEEGELADCIVTVVPLFPEEFSKAQEAQIDKLIAGNTRAAGTSAHRRAAAWQQAVKDWQAHHPTAAPEAKANP</sequence>
<name>A0ABS1JQR8_9BURK</name>
<evidence type="ECO:0000256" key="6">
    <source>
        <dbReference type="ARBA" id="ARBA00023016"/>
    </source>
</evidence>
<dbReference type="InterPro" id="IPR036869">
    <property type="entry name" value="J_dom_sf"/>
</dbReference>
<dbReference type="Gene3D" id="2.60.260.20">
    <property type="entry name" value="Urease metallochaperone UreE, N-terminal domain"/>
    <property type="match status" value="2"/>
</dbReference>
<keyword evidence="1" id="KW-0235">DNA replication</keyword>
<dbReference type="SMART" id="SM00271">
    <property type="entry name" value="DnaJ"/>
    <property type="match status" value="1"/>
</dbReference>
<keyword evidence="6" id="KW-0346">Stress response</keyword>
<feature type="domain" description="J" evidence="7">
    <location>
        <begin position="5"/>
        <end position="61"/>
    </location>
</feature>
<evidence type="ECO:0000256" key="1">
    <source>
        <dbReference type="ARBA" id="ARBA00022705"/>
    </source>
</evidence>
<dbReference type="PRINTS" id="PR00625">
    <property type="entry name" value="JDOMAIN"/>
</dbReference>
<evidence type="ECO:0000256" key="2">
    <source>
        <dbReference type="ARBA" id="ARBA00022723"/>
    </source>
</evidence>
<dbReference type="RefSeq" id="WP_201690837.1">
    <property type="nucleotide sequence ID" value="NZ_JAEQND010000008.1"/>
</dbReference>
<organism evidence="8 9">
    <name type="scientific">Ramlibacter alkalitolerans</name>
    <dbReference type="NCBI Taxonomy" id="2039631"/>
    <lineage>
        <taxon>Bacteria</taxon>
        <taxon>Pseudomonadati</taxon>
        <taxon>Pseudomonadota</taxon>
        <taxon>Betaproteobacteria</taxon>
        <taxon>Burkholderiales</taxon>
        <taxon>Comamonadaceae</taxon>
        <taxon>Ramlibacter</taxon>
    </lineage>
</organism>
<dbReference type="CDD" id="cd10719">
    <property type="entry name" value="DnaJ_zf"/>
    <property type="match status" value="1"/>
</dbReference>
<dbReference type="Gene3D" id="1.10.287.110">
    <property type="entry name" value="DnaJ domain"/>
    <property type="match status" value="1"/>
</dbReference>